<dbReference type="RefSeq" id="XP_025546381.1">
    <property type="nucleotide sequence ID" value="XM_025690928.1"/>
</dbReference>
<evidence type="ECO:0000313" key="1">
    <source>
        <dbReference type="EMBL" id="RAL07227.1"/>
    </source>
</evidence>
<dbReference type="VEuPathDB" id="FungiDB:BO97DRAFT_264836"/>
<gene>
    <name evidence="1" type="ORF">BO97DRAFT_264836</name>
</gene>
<sequence length="82" mass="9049">MLALTSLKNCQLAQNRPFPTGLRFPLAHLPTAPLTRVSLIDRSSMIHSPHPSPPARRTCFLHPHCHASPAHGSWIRPKTSPS</sequence>
<dbReference type="GeneID" id="37195217"/>
<proteinExistence type="predicted"/>
<dbReference type="EMBL" id="KZ824337">
    <property type="protein sequence ID" value="RAL07227.1"/>
    <property type="molecule type" value="Genomic_DNA"/>
</dbReference>
<evidence type="ECO:0000313" key="2">
    <source>
        <dbReference type="Proteomes" id="UP000248961"/>
    </source>
</evidence>
<name>A0A395HHC9_ASPHC</name>
<organism evidence="1 2">
    <name type="scientific">Aspergillus homomorphus (strain CBS 101889)</name>
    <dbReference type="NCBI Taxonomy" id="1450537"/>
    <lineage>
        <taxon>Eukaryota</taxon>
        <taxon>Fungi</taxon>
        <taxon>Dikarya</taxon>
        <taxon>Ascomycota</taxon>
        <taxon>Pezizomycotina</taxon>
        <taxon>Eurotiomycetes</taxon>
        <taxon>Eurotiomycetidae</taxon>
        <taxon>Eurotiales</taxon>
        <taxon>Aspergillaceae</taxon>
        <taxon>Aspergillus</taxon>
        <taxon>Aspergillus subgen. Circumdati</taxon>
    </lineage>
</organism>
<dbReference type="AlphaFoldDB" id="A0A395HHC9"/>
<protein>
    <submittedName>
        <fullName evidence="1">Uncharacterized protein</fullName>
    </submittedName>
</protein>
<accession>A0A395HHC9</accession>
<reference evidence="1 2" key="1">
    <citation type="submission" date="2018-02" db="EMBL/GenBank/DDBJ databases">
        <title>The genomes of Aspergillus section Nigri reveals drivers in fungal speciation.</title>
        <authorList>
            <consortium name="DOE Joint Genome Institute"/>
            <person name="Vesth T.C."/>
            <person name="Nybo J."/>
            <person name="Theobald S."/>
            <person name="Brandl J."/>
            <person name="Frisvad J.C."/>
            <person name="Nielsen K.F."/>
            <person name="Lyhne E.K."/>
            <person name="Kogle M.E."/>
            <person name="Kuo A."/>
            <person name="Riley R."/>
            <person name="Clum A."/>
            <person name="Nolan M."/>
            <person name="Lipzen A."/>
            <person name="Salamov A."/>
            <person name="Henrissat B."/>
            <person name="Wiebenga A."/>
            <person name="De vries R.P."/>
            <person name="Grigoriev I.V."/>
            <person name="Mortensen U.H."/>
            <person name="Andersen M.R."/>
            <person name="Baker S.E."/>
        </authorList>
    </citation>
    <scope>NUCLEOTIDE SEQUENCE [LARGE SCALE GENOMIC DNA]</scope>
    <source>
        <strain evidence="1 2">CBS 101889</strain>
    </source>
</reference>
<dbReference type="Proteomes" id="UP000248961">
    <property type="component" value="Unassembled WGS sequence"/>
</dbReference>
<keyword evidence="2" id="KW-1185">Reference proteome</keyword>